<evidence type="ECO:0000313" key="1">
    <source>
        <dbReference type="EMBL" id="BBG26473.1"/>
    </source>
</evidence>
<protein>
    <submittedName>
        <fullName evidence="1">Uncharacterized protein</fullName>
    </submittedName>
</protein>
<sequence length="40" mass="4598">MTPKEKWAKANLLHLSSLFTYIPTYVKMSRGIWKGSLDGE</sequence>
<dbReference type="Proteomes" id="UP000325030">
    <property type="component" value="Chromosome"/>
</dbReference>
<dbReference type="AlphaFoldDB" id="A0A510E1V4"/>
<dbReference type="EMBL" id="AP018930">
    <property type="protein sequence ID" value="BBG26473.1"/>
    <property type="molecule type" value="Genomic_DNA"/>
</dbReference>
<organism evidence="1 2">
    <name type="scientific">Sulfuracidifex tepidarius</name>
    <dbReference type="NCBI Taxonomy" id="1294262"/>
    <lineage>
        <taxon>Archaea</taxon>
        <taxon>Thermoproteota</taxon>
        <taxon>Thermoprotei</taxon>
        <taxon>Sulfolobales</taxon>
        <taxon>Sulfolobaceae</taxon>
        <taxon>Sulfuracidifex</taxon>
    </lineage>
</organism>
<reference evidence="2" key="1">
    <citation type="submission" date="2018-09" db="EMBL/GenBank/DDBJ databases">
        <title>Complete Genome Sequencing of Sulfolobus sp. JCM 16834.</title>
        <authorList>
            <person name="Kato S."/>
            <person name="Itoh T."/>
            <person name="Ohkuma M."/>
        </authorList>
    </citation>
    <scope>NUCLEOTIDE SEQUENCE [LARGE SCALE GENOMIC DNA]</scope>
    <source>
        <strain evidence="2">IC-007</strain>
    </source>
</reference>
<proteinExistence type="predicted"/>
<accession>A0A510E1V4</accession>
<evidence type="ECO:0000313" key="2">
    <source>
        <dbReference type="Proteomes" id="UP000325030"/>
    </source>
</evidence>
<gene>
    <name evidence="1" type="ORF">IC007_0983</name>
</gene>
<name>A0A510E1V4_9CREN</name>